<dbReference type="PROSITE" id="PS00164">
    <property type="entry name" value="ENOLASE"/>
    <property type="match status" value="1"/>
</dbReference>
<dbReference type="Pfam" id="PF00113">
    <property type="entry name" value="Enolase_C"/>
    <property type="match status" value="1"/>
</dbReference>
<evidence type="ECO:0000256" key="8">
    <source>
        <dbReference type="ARBA" id="ARBA00022842"/>
    </source>
</evidence>
<feature type="binding site" evidence="12 15">
    <location>
        <position position="295"/>
    </location>
    <ligand>
        <name>Mg(2+)</name>
        <dbReference type="ChEBI" id="CHEBI:18420"/>
    </ligand>
</feature>
<proteinExistence type="inferred from homology"/>
<feature type="binding site" evidence="12">
    <location>
        <position position="347"/>
    </location>
    <ligand>
        <name>(2R)-2-phosphoglycerate</name>
        <dbReference type="ChEBI" id="CHEBI:58289"/>
    </ligand>
</feature>
<feature type="binding site" evidence="12">
    <location>
        <position position="377"/>
    </location>
    <ligand>
        <name>(2R)-2-phosphoglycerate</name>
        <dbReference type="ChEBI" id="CHEBI:58289"/>
    </ligand>
</feature>
<dbReference type="SFLD" id="SFLDF00002">
    <property type="entry name" value="enolase"/>
    <property type="match status" value="1"/>
</dbReference>
<comment type="cofactor">
    <cofactor evidence="15">
        <name>Mg(2+)</name>
        <dbReference type="ChEBI" id="CHEBI:18420"/>
    </cofactor>
    <text evidence="15">Mg(2+) is required for catalysis and for stabilizing the dimer.</text>
</comment>
<dbReference type="EMBL" id="WUQX01000001">
    <property type="protein sequence ID" value="MXP78032.1"/>
    <property type="molecule type" value="Genomic_DNA"/>
</dbReference>
<evidence type="ECO:0000256" key="14">
    <source>
        <dbReference type="PIRSR" id="PIRSR001400-2"/>
    </source>
</evidence>
<accession>A0A7X3MKQ1</accession>
<evidence type="ECO:0000256" key="6">
    <source>
        <dbReference type="ARBA" id="ARBA00022525"/>
    </source>
</evidence>
<evidence type="ECO:0000256" key="12">
    <source>
        <dbReference type="HAMAP-Rule" id="MF_00318"/>
    </source>
</evidence>
<feature type="binding site" evidence="14">
    <location>
        <position position="157"/>
    </location>
    <ligand>
        <name>substrate</name>
    </ligand>
</feature>
<evidence type="ECO:0000256" key="7">
    <source>
        <dbReference type="ARBA" id="ARBA00022723"/>
    </source>
</evidence>
<protein>
    <recommendedName>
        <fullName evidence="4 12">Enolase</fullName>
        <ecNumber evidence="3 12">4.2.1.11</ecNumber>
    </recommendedName>
    <alternativeName>
        <fullName evidence="12">2-phospho-D-glycerate hydro-lyase</fullName>
    </alternativeName>
    <alternativeName>
        <fullName evidence="12">2-phosphoglycerate dehydratase</fullName>
    </alternativeName>
</protein>
<dbReference type="GO" id="GO:0004634">
    <property type="term" value="F:phosphopyruvate hydratase activity"/>
    <property type="evidence" value="ECO:0007669"/>
    <property type="project" value="UniProtKB-UniRule"/>
</dbReference>
<comment type="catalytic activity">
    <reaction evidence="11">
        <text>(2R)-2-phosphoglycerate = phosphoenolpyruvate + H2O</text>
        <dbReference type="Rhea" id="RHEA:10164"/>
        <dbReference type="ChEBI" id="CHEBI:15377"/>
        <dbReference type="ChEBI" id="CHEBI:58289"/>
        <dbReference type="ChEBI" id="CHEBI:58702"/>
        <dbReference type="EC" id="4.2.1.11"/>
    </reaction>
    <physiologicalReaction direction="left-to-right" evidence="11">
        <dbReference type="Rhea" id="RHEA:10165"/>
    </physiologicalReaction>
</comment>
<dbReference type="AlphaFoldDB" id="A0A7X3MKQ1"/>
<comment type="caution">
    <text evidence="18">The sequence shown here is derived from an EMBL/GenBank/DDBJ whole genome shotgun (WGS) entry which is preliminary data.</text>
</comment>
<evidence type="ECO:0000256" key="4">
    <source>
        <dbReference type="ARBA" id="ARBA00017068"/>
    </source>
</evidence>
<dbReference type="SFLD" id="SFLDS00001">
    <property type="entry name" value="Enolase"/>
    <property type="match status" value="1"/>
</dbReference>
<comment type="subcellular location">
    <subcellularLocation>
        <location evidence="12">Cytoplasm</location>
    </subcellularLocation>
    <subcellularLocation>
        <location evidence="12">Secreted</location>
    </subcellularLocation>
    <subcellularLocation>
        <location evidence="12">Cell surface</location>
    </subcellularLocation>
    <text evidence="12">Fractions of enolase are present in both the cytoplasm and on the cell surface.</text>
</comment>
<feature type="binding site" evidence="12">
    <location>
        <position position="376"/>
    </location>
    <ligand>
        <name>(2R)-2-phosphoglycerate</name>
        <dbReference type="ChEBI" id="CHEBI:58289"/>
    </ligand>
</feature>
<dbReference type="FunFam" id="3.20.20.120:FF:000001">
    <property type="entry name" value="Enolase"/>
    <property type="match status" value="1"/>
</dbReference>
<feature type="binding site" evidence="12 15">
    <location>
        <position position="322"/>
    </location>
    <ligand>
        <name>Mg(2+)</name>
        <dbReference type="ChEBI" id="CHEBI:18420"/>
    </ligand>
</feature>
<dbReference type="GO" id="GO:0000287">
    <property type="term" value="F:magnesium ion binding"/>
    <property type="evidence" value="ECO:0007669"/>
    <property type="project" value="UniProtKB-UniRule"/>
</dbReference>
<evidence type="ECO:0000256" key="9">
    <source>
        <dbReference type="ARBA" id="ARBA00023152"/>
    </source>
</evidence>
<dbReference type="Gene3D" id="3.30.390.10">
    <property type="entry name" value="Enolase-like, N-terminal domain"/>
    <property type="match status" value="1"/>
</dbReference>
<keyword evidence="8 12" id="KW-0460">Magnesium</keyword>
<feature type="binding site" evidence="14">
    <location>
        <position position="295"/>
    </location>
    <ligand>
        <name>substrate</name>
    </ligand>
</feature>
<keyword evidence="19" id="KW-1185">Reference proteome</keyword>
<dbReference type="Pfam" id="PF03952">
    <property type="entry name" value="Enolase_N"/>
    <property type="match status" value="1"/>
</dbReference>
<evidence type="ECO:0000256" key="5">
    <source>
        <dbReference type="ARBA" id="ARBA00022490"/>
    </source>
</evidence>
<feature type="domain" description="Enolase N-terminal" evidence="17">
    <location>
        <begin position="7"/>
        <end position="136"/>
    </location>
</feature>
<evidence type="ECO:0000256" key="2">
    <source>
        <dbReference type="ARBA" id="ARBA00009604"/>
    </source>
</evidence>
<dbReference type="Gene3D" id="3.20.20.120">
    <property type="entry name" value="Enolase-like C-terminal domain"/>
    <property type="match status" value="1"/>
</dbReference>
<name>A0A7X3MKQ1_9FIRM</name>
<keyword evidence="5 12" id="KW-0963">Cytoplasm</keyword>
<dbReference type="GO" id="GO:0009986">
    <property type="term" value="C:cell surface"/>
    <property type="evidence" value="ECO:0007669"/>
    <property type="project" value="UniProtKB-SubCell"/>
</dbReference>
<dbReference type="SMART" id="SM01192">
    <property type="entry name" value="Enolase_C"/>
    <property type="match status" value="1"/>
</dbReference>
<feature type="binding site" evidence="12">
    <location>
        <position position="165"/>
    </location>
    <ligand>
        <name>(2R)-2-phosphoglycerate</name>
        <dbReference type="ChEBI" id="CHEBI:58289"/>
    </ligand>
</feature>
<evidence type="ECO:0000256" key="11">
    <source>
        <dbReference type="ARBA" id="ARBA00048951"/>
    </source>
</evidence>
<dbReference type="SUPFAM" id="SSF54826">
    <property type="entry name" value="Enolase N-terminal domain-like"/>
    <property type="match status" value="1"/>
</dbReference>
<keyword evidence="6 12" id="KW-0964">Secreted</keyword>
<evidence type="ECO:0000259" key="17">
    <source>
        <dbReference type="SMART" id="SM01193"/>
    </source>
</evidence>
<evidence type="ECO:0000256" key="15">
    <source>
        <dbReference type="PIRSR" id="PIRSR001400-3"/>
    </source>
</evidence>
<dbReference type="HAMAP" id="MF_00318">
    <property type="entry name" value="Enolase"/>
    <property type="match status" value="1"/>
</dbReference>
<feature type="binding site" evidence="14">
    <location>
        <position position="166"/>
    </location>
    <ligand>
        <name>substrate</name>
    </ligand>
</feature>
<comment type="pathway">
    <text evidence="1 12">Carbohydrate degradation; glycolysis; pyruvate from D-glyceraldehyde 3-phosphate: step 4/5.</text>
</comment>
<dbReference type="SFLD" id="SFLDG00178">
    <property type="entry name" value="enolase"/>
    <property type="match status" value="1"/>
</dbReference>
<dbReference type="InterPro" id="IPR020809">
    <property type="entry name" value="Enolase_CS"/>
</dbReference>
<dbReference type="InterPro" id="IPR036849">
    <property type="entry name" value="Enolase-like_C_sf"/>
</dbReference>
<dbReference type="SMART" id="SM01193">
    <property type="entry name" value="Enolase_N"/>
    <property type="match status" value="1"/>
</dbReference>
<dbReference type="CDD" id="cd03313">
    <property type="entry name" value="enolase"/>
    <property type="match status" value="1"/>
</dbReference>
<dbReference type="InterPro" id="IPR020811">
    <property type="entry name" value="Enolase_N"/>
</dbReference>
<dbReference type="EC" id="4.2.1.11" evidence="3 12"/>
<feature type="active site" description="Proton donor" evidence="12 13">
    <location>
        <position position="207"/>
    </location>
</feature>
<evidence type="ECO:0000256" key="1">
    <source>
        <dbReference type="ARBA" id="ARBA00005031"/>
    </source>
</evidence>
<organism evidence="18 19">
    <name type="scientific">Sporofaciens musculi</name>
    <dbReference type="NCBI Taxonomy" id="2681861"/>
    <lineage>
        <taxon>Bacteria</taxon>
        <taxon>Bacillati</taxon>
        <taxon>Bacillota</taxon>
        <taxon>Clostridia</taxon>
        <taxon>Lachnospirales</taxon>
        <taxon>Lachnospiraceae</taxon>
        <taxon>Sporofaciens</taxon>
    </lineage>
</organism>
<dbReference type="PRINTS" id="PR00148">
    <property type="entry name" value="ENOLASE"/>
</dbReference>
<feature type="domain" description="Enolase C-terminal TIM barrel" evidence="16">
    <location>
        <begin position="141"/>
        <end position="430"/>
    </location>
</feature>
<dbReference type="NCBIfam" id="TIGR01060">
    <property type="entry name" value="eno"/>
    <property type="match status" value="1"/>
</dbReference>
<sequence length="434" mass="47724">MHKYLPITDVYAREILDSRGNPTIEVEVLAAEKYLGRASVPSGASTGQYEALELRDKEERFGGLGVELAADHVNARIAPAVIGVNVLDQPLLDQIMLKLDGTENKSNLGANAMLGVSMAAARAAAAALKLPLYSYLGGVNAKRLPVPMMNIMNGGKHADNTIDVQEFMIMPVGACCFKEGLRMCAEIYHALKKLLKKHGYSTGVGDEGGFAPDLPDAREAIRFIIEATQAAGYRPREDIVLALDVAATELYDNNVKKYIFEGESKMHGHQVTRSTEELIEYYEELAQEFPIASIEDPLDEEDWEGWELLTTRLGSNIQLVGDDLFVTNEKRLKKGIKQEAANAILVKVNQIGTLTEAFNAIETAKNAGYRTIVSHRSGETADSMIADIAVAFNSGQIKTGAPCRSERVEKYNQLLRIEERLGDVAEYRNPFLLF</sequence>
<evidence type="ECO:0000259" key="16">
    <source>
        <dbReference type="SMART" id="SM01192"/>
    </source>
</evidence>
<dbReference type="InterPro" id="IPR000941">
    <property type="entry name" value="Enolase"/>
</dbReference>
<evidence type="ECO:0000313" key="18">
    <source>
        <dbReference type="EMBL" id="MXP78032.1"/>
    </source>
</evidence>
<feature type="binding site" evidence="12">
    <location>
        <position position="398"/>
    </location>
    <ligand>
        <name>(2R)-2-phosphoglycerate</name>
        <dbReference type="ChEBI" id="CHEBI:58289"/>
    </ligand>
</feature>
<keyword evidence="18" id="KW-0670">Pyruvate</keyword>
<keyword evidence="10 12" id="KW-0456">Lyase</keyword>
<dbReference type="GO" id="GO:0005576">
    <property type="term" value="C:extracellular region"/>
    <property type="evidence" value="ECO:0007669"/>
    <property type="project" value="UniProtKB-SubCell"/>
</dbReference>
<feature type="active site" description="Proton acceptor" evidence="12 13">
    <location>
        <position position="347"/>
    </location>
</feature>
<keyword evidence="7 12" id="KW-0479">Metal-binding</keyword>
<gene>
    <name evidence="12" type="primary">eno</name>
    <name evidence="18" type="ORF">GN277_22560</name>
</gene>
<comment type="similarity">
    <text evidence="2 12">Belongs to the enolase family.</text>
</comment>
<feature type="binding site" evidence="14">
    <location>
        <position position="322"/>
    </location>
    <ligand>
        <name>substrate</name>
    </ligand>
</feature>
<feature type="binding site" evidence="14">
    <location>
        <position position="398"/>
    </location>
    <ligand>
        <name>substrate</name>
    </ligand>
</feature>
<comment type="function">
    <text evidence="12">Catalyzes the reversible conversion of 2-phosphoglycerate (2-PG) into phosphoenolpyruvate (PEP). It is essential for the degradation of carbohydrates via glycolysis.</text>
</comment>
<evidence type="ECO:0000256" key="13">
    <source>
        <dbReference type="PIRSR" id="PIRSR001400-1"/>
    </source>
</evidence>
<comment type="cofactor">
    <cofactor evidence="12">
        <name>Mg(2+)</name>
        <dbReference type="ChEBI" id="CHEBI:18420"/>
    </cofactor>
    <text evidence="12">Binds a second Mg(2+) ion via substrate during catalysis.</text>
</comment>
<dbReference type="GO" id="GO:0006096">
    <property type="term" value="P:glycolytic process"/>
    <property type="evidence" value="ECO:0007669"/>
    <property type="project" value="UniProtKB-UniRule"/>
</dbReference>
<dbReference type="PANTHER" id="PTHR11902:SF1">
    <property type="entry name" value="ENOLASE"/>
    <property type="match status" value="1"/>
</dbReference>
<evidence type="ECO:0000256" key="3">
    <source>
        <dbReference type="ARBA" id="ARBA00012058"/>
    </source>
</evidence>
<dbReference type="PIRSF" id="PIRSF001400">
    <property type="entry name" value="Enolase"/>
    <property type="match status" value="1"/>
</dbReference>
<dbReference type="RefSeq" id="WP_159754044.1">
    <property type="nucleotide sequence ID" value="NZ_WUQX01000001.1"/>
</dbReference>
<evidence type="ECO:0000256" key="10">
    <source>
        <dbReference type="ARBA" id="ARBA00023239"/>
    </source>
</evidence>
<dbReference type="Proteomes" id="UP000460412">
    <property type="component" value="Unassembled WGS sequence"/>
</dbReference>
<feature type="binding site" evidence="14">
    <location>
        <begin position="374"/>
        <end position="377"/>
    </location>
    <ligand>
        <name>substrate</name>
    </ligand>
</feature>
<dbReference type="UniPathway" id="UPA00109">
    <property type="reaction ID" value="UER00187"/>
</dbReference>
<dbReference type="SUPFAM" id="SSF51604">
    <property type="entry name" value="Enolase C-terminal domain-like"/>
    <property type="match status" value="1"/>
</dbReference>
<dbReference type="InterPro" id="IPR029017">
    <property type="entry name" value="Enolase-like_N"/>
</dbReference>
<feature type="binding site" evidence="12 15">
    <location>
        <position position="244"/>
    </location>
    <ligand>
        <name>Mg(2+)</name>
        <dbReference type="ChEBI" id="CHEBI:18420"/>
    </ligand>
</feature>
<reference evidence="18 19" key="1">
    <citation type="submission" date="2019-12" db="EMBL/GenBank/DDBJ databases">
        <title>Sporaefaciens musculi gen. nov., sp. nov., a novel bacterium isolated from the caecum of an obese mouse.</title>
        <authorList>
            <person name="Rasmussen T.S."/>
            <person name="Streidl T."/>
            <person name="Hitch T.C.A."/>
            <person name="Wortmann E."/>
            <person name="Deptula P."/>
            <person name="Hansen M."/>
            <person name="Nielsen D.S."/>
            <person name="Clavel T."/>
            <person name="Vogensen F.K."/>
        </authorList>
    </citation>
    <scope>NUCLEOTIDE SEQUENCE [LARGE SCALE GENOMIC DNA]</scope>
    <source>
        <strain evidence="18 19">WCA-9-b2</strain>
    </source>
</reference>
<evidence type="ECO:0000313" key="19">
    <source>
        <dbReference type="Proteomes" id="UP000460412"/>
    </source>
</evidence>
<dbReference type="PANTHER" id="PTHR11902">
    <property type="entry name" value="ENOLASE"/>
    <property type="match status" value="1"/>
</dbReference>
<dbReference type="GO" id="GO:0000015">
    <property type="term" value="C:phosphopyruvate hydratase complex"/>
    <property type="evidence" value="ECO:0007669"/>
    <property type="project" value="InterPro"/>
</dbReference>
<dbReference type="InterPro" id="IPR020810">
    <property type="entry name" value="Enolase_C"/>
</dbReference>
<keyword evidence="9 12" id="KW-0324">Glycolysis</keyword>